<dbReference type="Pfam" id="PF01425">
    <property type="entry name" value="Amidase"/>
    <property type="match status" value="1"/>
</dbReference>
<comment type="caution">
    <text evidence="3">The sequence shown here is derived from an EMBL/GenBank/DDBJ whole genome shotgun (WGS) entry which is preliminary data.</text>
</comment>
<evidence type="ECO:0000256" key="1">
    <source>
        <dbReference type="ARBA" id="ARBA00009199"/>
    </source>
</evidence>
<gene>
    <name evidence="3" type="ORF">SADO_01715</name>
</gene>
<feature type="domain" description="Amidase" evidence="2">
    <location>
        <begin position="27"/>
        <end position="483"/>
    </location>
</feature>
<dbReference type="PANTHER" id="PTHR11895">
    <property type="entry name" value="TRANSAMIDASE"/>
    <property type="match status" value="1"/>
</dbReference>
<dbReference type="EMBL" id="APND01000001">
    <property type="protein sequence ID" value="MES1927932.1"/>
    <property type="molecule type" value="Genomic_DNA"/>
</dbReference>
<dbReference type="InterPro" id="IPR023631">
    <property type="entry name" value="Amidase_dom"/>
</dbReference>
<proteinExistence type="inferred from homology"/>
<dbReference type="PROSITE" id="PS00571">
    <property type="entry name" value="AMIDASES"/>
    <property type="match status" value="1"/>
</dbReference>
<keyword evidence="4" id="KW-1185">Reference proteome</keyword>
<dbReference type="InterPro" id="IPR000120">
    <property type="entry name" value="Amidase"/>
</dbReference>
<evidence type="ECO:0000259" key="2">
    <source>
        <dbReference type="Pfam" id="PF01425"/>
    </source>
</evidence>
<name>A0ABV2AWC3_9GAMM</name>
<sequence length="504" mass="53782">MKYSDYVQHDAFGLAQLVAERQVSAIEVLDAARTRMEAVNPALNAVIRRMDAQADAFAEAHAQTGATSTQSEGAFTGVPFLLKDLFQDYAGVESSYGNAALKNAKFKPEVHAEITRRFMASGVNIFGKTNTPEFGAKGVTEPEAFGAARNPWNTDHTPGGSSGGSAAAVAAGIVPMAGANDGGGSIRIPAACCGLFGLKPGRARVPGGPERSDLMHGATVDHVISRSVRDSAAMLDATAGYEHGGIARLAEPETSYLQGMTTAPKPLRIGVLDESPLDIPLHAEAHAAIKTTTKLLESLGHRVERAAPAIDGLQLGRDFLSMWFVQMTLAVDDIRARTGAKADAFEMDTRAMAHVGRAFSATEYMQAFGRWQGYRRALADFHAEYDLLLTPTLANPPSRIGESATPKWQLMALRPLLHLPSGRALIRSGIVEQIARENLKHVPFTQLANLTGVPAMSVPLHMTENGLPLGSQFIGSPGSEALLFQLAAQLEEAAPWFNRLPEIG</sequence>
<dbReference type="SUPFAM" id="SSF75304">
    <property type="entry name" value="Amidase signature (AS) enzymes"/>
    <property type="match status" value="1"/>
</dbReference>
<accession>A0ABV2AWC3</accession>
<reference evidence="3 4" key="1">
    <citation type="submission" date="2013-03" db="EMBL/GenBank/DDBJ databases">
        <title>Salinisphaera dokdonensis CL-ES53 Genome Sequencing.</title>
        <authorList>
            <person name="Li C."/>
            <person name="Lai Q."/>
            <person name="Shao Z."/>
        </authorList>
    </citation>
    <scope>NUCLEOTIDE SEQUENCE [LARGE SCALE GENOMIC DNA]</scope>
    <source>
        <strain evidence="3 4">CL-ES53</strain>
    </source>
</reference>
<dbReference type="Gene3D" id="3.90.1300.10">
    <property type="entry name" value="Amidase signature (AS) domain"/>
    <property type="match status" value="1"/>
</dbReference>
<evidence type="ECO:0000313" key="4">
    <source>
        <dbReference type="Proteomes" id="UP001460888"/>
    </source>
</evidence>
<dbReference type="RefSeq" id="WP_353108703.1">
    <property type="nucleotide sequence ID" value="NZ_APND01000001.1"/>
</dbReference>
<protein>
    <submittedName>
        <fullName evidence="3">Amidase</fullName>
    </submittedName>
</protein>
<dbReference type="Proteomes" id="UP001460888">
    <property type="component" value="Unassembled WGS sequence"/>
</dbReference>
<organism evidence="3 4">
    <name type="scientific">Salinisphaera dokdonensis CL-ES53</name>
    <dbReference type="NCBI Taxonomy" id="1304272"/>
    <lineage>
        <taxon>Bacteria</taxon>
        <taxon>Pseudomonadati</taxon>
        <taxon>Pseudomonadota</taxon>
        <taxon>Gammaproteobacteria</taxon>
        <taxon>Salinisphaerales</taxon>
        <taxon>Salinisphaeraceae</taxon>
        <taxon>Salinisphaera</taxon>
    </lineage>
</organism>
<dbReference type="InterPro" id="IPR036928">
    <property type="entry name" value="AS_sf"/>
</dbReference>
<evidence type="ECO:0000313" key="3">
    <source>
        <dbReference type="EMBL" id="MES1927932.1"/>
    </source>
</evidence>
<dbReference type="PANTHER" id="PTHR11895:SF7">
    <property type="entry name" value="GLUTAMYL-TRNA(GLN) AMIDOTRANSFERASE SUBUNIT A, MITOCHONDRIAL"/>
    <property type="match status" value="1"/>
</dbReference>
<comment type="similarity">
    <text evidence="1">Belongs to the amidase family.</text>
</comment>
<dbReference type="InterPro" id="IPR020556">
    <property type="entry name" value="Amidase_CS"/>
</dbReference>